<dbReference type="Proteomes" id="UP000238479">
    <property type="component" value="Chromosome 2"/>
</dbReference>
<evidence type="ECO:0000256" key="1">
    <source>
        <dbReference type="ARBA" id="ARBA00022679"/>
    </source>
</evidence>
<evidence type="ECO:0000313" key="3">
    <source>
        <dbReference type="Proteomes" id="UP000238479"/>
    </source>
</evidence>
<organism evidence="2 3">
    <name type="scientific">Rosa chinensis</name>
    <name type="common">China rose</name>
    <dbReference type="NCBI Taxonomy" id="74649"/>
    <lineage>
        <taxon>Eukaryota</taxon>
        <taxon>Viridiplantae</taxon>
        <taxon>Streptophyta</taxon>
        <taxon>Embryophyta</taxon>
        <taxon>Tracheophyta</taxon>
        <taxon>Spermatophyta</taxon>
        <taxon>Magnoliopsida</taxon>
        <taxon>eudicotyledons</taxon>
        <taxon>Gunneridae</taxon>
        <taxon>Pentapetalae</taxon>
        <taxon>rosids</taxon>
        <taxon>fabids</taxon>
        <taxon>Rosales</taxon>
        <taxon>Rosaceae</taxon>
        <taxon>Rosoideae</taxon>
        <taxon>Rosoideae incertae sedis</taxon>
        <taxon>Rosa</taxon>
    </lineage>
</organism>
<dbReference type="PANTHER" id="PTHR31896">
    <property type="entry name" value="FAMILY REGULATORY PROTEIN, PUTATIVE (AFU_ORTHOLOGUE AFUA_3G14730)-RELATED"/>
    <property type="match status" value="1"/>
</dbReference>
<dbReference type="InterPro" id="IPR023213">
    <property type="entry name" value="CAT-like_dom_sf"/>
</dbReference>
<dbReference type="EMBL" id="PDCK01000040">
    <property type="protein sequence ID" value="PRQ48017.1"/>
    <property type="molecule type" value="Genomic_DNA"/>
</dbReference>
<dbReference type="Gene3D" id="3.30.559.10">
    <property type="entry name" value="Chloramphenicol acetyltransferase-like domain"/>
    <property type="match status" value="1"/>
</dbReference>
<protein>
    <submittedName>
        <fullName evidence="2">Putative transferase</fullName>
    </submittedName>
</protein>
<dbReference type="InterPro" id="IPR051283">
    <property type="entry name" value="Sec_Metabolite_Acyltrans"/>
</dbReference>
<dbReference type="STRING" id="74649.A0A2P6RNL2"/>
<dbReference type="Pfam" id="PF02458">
    <property type="entry name" value="Transferase"/>
    <property type="match status" value="1"/>
</dbReference>
<evidence type="ECO:0000313" key="2">
    <source>
        <dbReference type="EMBL" id="PRQ48017.1"/>
    </source>
</evidence>
<accession>A0A2P6RNL2</accession>
<comment type="caution">
    <text evidence="2">The sequence shown here is derived from an EMBL/GenBank/DDBJ whole genome shotgun (WGS) entry which is preliminary data.</text>
</comment>
<keyword evidence="1 2" id="KW-0808">Transferase</keyword>
<name>A0A2P6RNL2_ROSCH</name>
<proteinExistence type="predicted"/>
<keyword evidence="3" id="KW-1185">Reference proteome</keyword>
<gene>
    <name evidence="2" type="ORF">RchiOBHm_Chr2g0106021</name>
</gene>
<dbReference type="Gramene" id="PRQ48017">
    <property type="protein sequence ID" value="PRQ48017"/>
    <property type="gene ID" value="RchiOBHm_Chr2g0106021"/>
</dbReference>
<dbReference type="PANTHER" id="PTHR31896:SF39">
    <property type="entry name" value="PROTEIN ENHANCED PSEUDOMONAS SUSCEPTIBILITY 1-LIKE"/>
    <property type="match status" value="1"/>
</dbReference>
<dbReference type="AlphaFoldDB" id="A0A2P6RNL2"/>
<sequence length="99" mass="11350">MSQIRQISTSIDCPTCENDELTHRVELSPWDLQLLKLEYIQKGFLFPKLAEKEVDQSLIQHLKVSLSHTLNILYPLAGRLSQIENEDGTTCFFINCNNA</sequence>
<reference evidence="2 3" key="1">
    <citation type="journal article" date="2018" name="Nat. Genet.">
        <title>The Rosa genome provides new insights in the design of modern roses.</title>
        <authorList>
            <person name="Bendahmane M."/>
        </authorList>
    </citation>
    <scope>NUCLEOTIDE SEQUENCE [LARGE SCALE GENOMIC DNA]</scope>
    <source>
        <strain evidence="3">cv. Old Blush</strain>
    </source>
</reference>
<dbReference type="GO" id="GO:0016740">
    <property type="term" value="F:transferase activity"/>
    <property type="evidence" value="ECO:0007669"/>
    <property type="project" value="UniProtKB-KW"/>
</dbReference>